<organism evidence="2">
    <name type="scientific">Lichtheimia ramosa</name>
    <dbReference type="NCBI Taxonomy" id="688394"/>
    <lineage>
        <taxon>Eukaryota</taxon>
        <taxon>Fungi</taxon>
        <taxon>Fungi incertae sedis</taxon>
        <taxon>Mucoromycota</taxon>
        <taxon>Mucoromycotina</taxon>
        <taxon>Mucoromycetes</taxon>
        <taxon>Mucorales</taxon>
        <taxon>Lichtheimiaceae</taxon>
        <taxon>Lichtheimia</taxon>
    </lineage>
</organism>
<accession>A0A077X561</accession>
<reference evidence="2" key="1">
    <citation type="journal article" date="2014" name="Genome Announc.">
        <title>De novo whole-genome sequence and genome annotation of Lichtheimia ramosa.</title>
        <authorList>
            <person name="Linde J."/>
            <person name="Schwartze V."/>
            <person name="Binder U."/>
            <person name="Lass-Florl C."/>
            <person name="Voigt K."/>
            <person name="Horn F."/>
        </authorList>
    </citation>
    <scope>NUCLEOTIDE SEQUENCE</scope>
    <source>
        <strain evidence="2">JMRC FSU:6197</strain>
    </source>
</reference>
<sequence length="199" mass="22762">MVSTSTCQIKLKWHTFFMWIKSSSAQHKRSTRNNTQCCGFCGHNQQHAVIVDDEVWKPTPRRGSKSSNTSDASAGTVSTTWSTSSKPIMSLLFRRRASASAPEMEEIDRERERIEKMYALAMDELNFAEDSQGSPYYEGDRITAHEAIDNCTTTFMQLIRHISDHQQRNQLQQDITPRLIHLQERYNALPPTTASTTTF</sequence>
<protein>
    <submittedName>
        <fullName evidence="2">Uncharacterized protein</fullName>
    </submittedName>
</protein>
<dbReference type="EMBL" id="LK023386">
    <property type="protein sequence ID" value="CDS14518.1"/>
    <property type="molecule type" value="Genomic_DNA"/>
</dbReference>
<feature type="region of interest" description="Disordered" evidence="1">
    <location>
        <begin position="55"/>
        <end position="82"/>
    </location>
</feature>
<dbReference type="AlphaFoldDB" id="A0A077X561"/>
<evidence type="ECO:0000256" key="1">
    <source>
        <dbReference type="SAM" id="MobiDB-lite"/>
    </source>
</evidence>
<name>A0A077X561_9FUNG</name>
<evidence type="ECO:0000313" key="2">
    <source>
        <dbReference type="EMBL" id="CDS14518.1"/>
    </source>
</evidence>
<dbReference type="OrthoDB" id="273230at2759"/>
<gene>
    <name evidence="2" type="ORF">LRAMOSA06687</name>
</gene>
<feature type="compositionally biased region" description="Polar residues" evidence="1">
    <location>
        <begin position="65"/>
        <end position="82"/>
    </location>
</feature>
<proteinExistence type="predicted"/>